<keyword evidence="2" id="KW-0676">Redox-active center</keyword>
<proteinExistence type="inferred from homology"/>
<dbReference type="InterPro" id="IPR013766">
    <property type="entry name" value="Thioredoxin_domain"/>
</dbReference>
<keyword evidence="5" id="KW-1185">Reference proteome</keyword>
<name>A0ABQ7J405_9APIC</name>
<comment type="caution">
    <text evidence="4">The sequence shown here is derived from an EMBL/GenBank/DDBJ whole genome shotgun (WGS) entry which is preliminary data.</text>
</comment>
<dbReference type="PROSITE" id="PS51352">
    <property type="entry name" value="THIOREDOXIN_2"/>
    <property type="match status" value="1"/>
</dbReference>
<evidence type="ECO:0000313" key="4">
    <source>
        <dbReference type="EMBL" id="KAF8817846.1"/>
    </source>
</evidence>
<gene>
    <name evidence="4" type="ORF">IE077_003623</name>
</gene>
<comment type="function">
    <text evidence="2">Thiol-specific peroxidase that catalyzes the reduction of hydrogen peroxide and organic hydroperoxides to water and alcohols, respectively.</text>
</comment>
<dbReference type="EMBL" id="JADAQX010001349">
    <property type="protein sequence ID" value="KAF8817846.1"/>
    <property type="molecule type" value="Genomic_DNA"/>
</dbReference>
<dbReference type="InterPro" id="IPR024706">
    <property type="entry name" value="Peroxiredoxin_AhpC-typ"/>
</dbReference>
<dbReference type="InterPro" id="IPR019479">
    <property type="entry name" value="Peroxiredoxin_C"/>
</dbReference>
<keyword evidence="1 2" id="KW-0560">Oxidoreductase</keyword>
<dbReference type="Gene3D" id="3.30.1020.10">
    <property type="entry name" value="Antioxidant, Horf6, Chain A, domain2"/>
    <property type="match status" value="1"/>
</dbReference>
<dbReference type="InterPro" id="IPR000866">
    <property type="entry name" value="AhpC/TSA"/>
</dbReference>
<comment type="similarity">
    <text evidence="2">Belongs to the peroxiredoxin family.</text>
</comment>
<evidence type="ECO:0000259" key="3">
    <source>
        <dbReference type="PROSITE" id="PS51352"/>
    </source>
</evidence>
<protein>
    <submittedName>
        <fullName evidence="4">Peroxiredoxin 6</fullName>
    </submittedName>
</protein>
<feature type="domain" description="Thioredoxin" evidence="3">
    <location>
        <begin position="17"/>
        <end position="181"/>
    </location>
</feature>
<evidence type="ECO:0000256" key="2">
    <source>
        <dbReference type="PIRNR" id="PIRNR000239"/>
    </source>
</evidence>
<dbReference type="PANTHER" id="PTHR43503:SF4">
    <property type="entry name" value="PEROXIREDOXIN-6"/>
    <property type="match status" value="1"/>
</dbReference>
<evidence type="ECO:0000313" key="5">
    <source>
        <dbReference type="Proteomes" id="UP000823046"/>
    </source>
</evidence>
<accession>A0ABQ7J405</accession>
<dbReference type="SUPFAM" id="SSF52833">
    <property type="entry name" value="Thioredoxin-like"/>
    <property type="match status" value="1"/>
</dbReference>
<dbReference type="Pfam" id="PF00578">
    <property type="entry name" value="AhpC-TSA"/>
    <property type="match status" value="1"/>
</dbReference>
<evidence type="ECO:0000256" key="1">
    <source>
        <dbReference type="ARBA" id="ARBA00023002"/>
    </source>
</evidence>
<reference evidence="4 5" key="1">
    <citation type="journal article" date="2020" name="bioRxiv">
        <title>Metabolic contributions of an alphaproteobacterial endosymbiont in the apicomplexan Cardiosporidium cionae.</title>
        <authorList>
            <person name="Hunter E.S."/>
            <person name="Paight C.J."/>
            <person name="Lane C.E."/>
        </authorList>
    </citation>
    <scope>NUCLEOTIDE SEQUENCE [LARGE SCALE GENOMIC DNA]</scope>
    <source>
        <strain evidence="4">ESH_2018</strain>
    </source>
</reference>
<dbReference type="InterPro" id="IPR036249">
    <property type="entry name" value="Thioredoxin-like_sf"/>
</dbReference>
<keyword evidence="2" id="KW-0575">Peroxidase</keyword>
<organism evidence="4 5">
    <name type="scientific">Cardiosporidium cionae</name>
    <dbReference type="NCBI Taxonomy" id="476202"/>
    <lineage>
        <taxon>Eukaryota</taxon>
        <taxon>Sar</taxon>
        <taxon>Alveolata</taxon>
        <taxon>Apicomplexa</taxon>
        <taxon>Aconoidasida</taxon>
        <taxon>Nephromycida</taxon>
        <taxon>Cardiosporidium</taxon>
    </lineage>
</organism>
<dbReference type="Pfam" id="PF10417">
    <property type="entry name" value="1-cysPrx_C"/>
    <property type="match status" value="1"/>
</dbReference>
<dbReference type="PIRSF" id="PIRSF000239">
    <property type="entry name" value="AHPC"/>
    <property type="match status" value="1"/>
</dbReference>
<keyword evidence="2" id="KW-0049">Antioxidant</keyword>
<sequence length="239" mass="26519">MHRDEENDYFYEAIMGFHLGTIFPNFECDAFGCATRFNFYDYIQESWAILFSHPADFTPVCTTELGKACALVDEFTKRGCKLVALSCSSLDDHEAWTLDVMSFAGLTDSFKFPIISDPDRTLATKLGIMDAEEKDKKGLPLTCRCVFFIGPDKKVKASVLYPASTGRSMSELLRVLDSLQVISSFPVATPEGWENGKNCMVVPSLSDEIASITFPKGIAKIAVPSGKNYMRQTADPRIS</sequence>
<dbReference type="Proteomes" id="UP000823046">
    <property type="component" value="Unassembled WGS sequence"/>
</dbReference>
<dbReference type="PANTHER" id="PTHR43503">
    <property type="entry name" value="MCG48959-RELATED"/>
    <property type="match status" value="1"/>
</dbReference>
<dbReference type="Gene3D" id="3.40.30.10">
    <property type="entry name" value="Glutaredoxin"/>
    <property type="match status" value="1"/>
</dbReference>